<sequence length="137" mass="15161">MILNTANRHRLTEITTITGLDLVESSIAGPSCDIPQKLKHLLTQGLDPSNTTTSDNKYRWIIAAAGEKRFDMVTLLQEYGADLLAQAPDGMDVAKPAAFYGNLDTVWKTDVAASKSPDRYDRNFRKELLPIRQGPTV</sequence>
<dbReference type="RefSeq" id="XP_066714034.1">
    <property type="nucleotide sequence ID" value="XM_066860445.1"/>
</dbReference>
<gene>
    <name evidence="1" type="ORF">PG994_009036</name>
</gene>
<dbReference type="InterPro" id="IPR036770">
    <property type="entry name" value="Ankyrin_rpt-contain_sf"/>
</dbReference>
<reference evidence="1 2" key="1">
    <citation type="submission" date="2023-01" db="EMBL/GenBank/DDBJ databases">
        <title>Analysis of 21 Apiospora genomes using comparative genomics revels a genus with tremendous synthesis potential of carbohydrate active enzymes and secondary metabolites.</title>
        <authorList>
            <person name="Sorensen T."/>
        </authorList>
    </citation>
    <scope>NUCLEOTIDE SEQUENCE [LARGE SCALE GENOMIC DNA]</scope>
    <source>
        <strain evidence="1 2">CBS 135458</strain>
    </source>
</reference>
<dbReference type="GeneID" id="92093508"/>
<dbReference type="SUPFAM" id="SSF48403">
    <property type="entry name" value="Ankyrin repeat"/>
    <property type="match status" value="1"/>
</dbReference>
<keyword evidence="2" id="KW-1185">Reference proteome</keyword>
<protein>
    <recommendedName>
        <fullName evidence="3">Ankyrin repeat domain-containing protein</fullName>
    </recommendedName>
</protein>
<comment type="caution">
    <text evidence="1">The sequence shown here is derived from an EMBL/GenBank/DDBJ whole genome shotgun (WGS) entry which is preliminary data.</text>
</comment>
<organism evidence="1 2">
    <name type="scientific">Apiospora phragmitis</name>
    <dbReference type="NCBI Taxonomy" id="2905665"/>
    <lineage>
        <taxon>Eukaryota</taxon>
        <taxon>Fungi</taxon>
        <taxon>Dikarya</taxon>
        <taxon>Ascomycota</taxon>
        <taxon>Pezizomycotina</taxon>
        <taxon>Sordariomycetes</taxon>
        <taxon>Xylariomycetidae</taxon>
        <taxon>Amphisphaeriales</taxon>
        <taxon>Apiosporaceae</taxon>
        <taxon>Apiospora</taxon>
    </lineage>
</organism>
<evidence type="ECO:0008006" key="3">
    <source>
        <dbReference type="Google" id="ProtNLM"/>
    </source>
</evidence>
<dbReference type="EMBL" id="JAQQWL010000009">
    <property type="protein sequence ID" value="KAK8058588.1"/>
    <property type="molecule type" value="Genomic_DNA"/>
</dbReference>
<evidence type="ECO:0000313" key="1">
    <source>
        <dbReference type="EMBL" id="KAK8058588.1"/>
    </source>
</evidence>
<name>A0ABR1UI55_9PEZI</name>
<dbReference type="Proteomes" id="UP001480595">
    <property type="component" value="Unassembled WGS sequence"/>
</dbReference>
<evidence type="ECO:0000313" key="2">
    <source>
        <dbReference type="Proteomes" id="UP001480595"/>
    </source>
</evidence>
<accession>A0ABR1UI55</accession>
<dbReference type="Gene3D" id="1.25.40.20">
    <property type="entry name" value="Ankyrin repeat-containing domain"/>
    <property type="match status" value="1"/>
</dbReference>
<proteinExistence type="predicted"/>